<dbReference type="EMBL" id="JACEIK010004681">
    <property type="protein sequence ID" value="MCD9646131.1"/>
    <property type="molecule type" value="Genomic_DNA"/>
</dbReference>
<proteinExistence type="predicted"/>
<name>A0ABS8VH60_DATST</name>
<evidence type="ECO:0000313" key="2">
    <source>
        <dbReference type="EMBL" id="MCD9646131.1"/>
    </source>
</evidence>
<evidence type="ECO:0000313" key="3">
    <source>
        <dbReference type="Proteomes" id="UP000823775"/>
    </source>
</evidence>
<reference evidence="2 3" key="1">
    <citation type="journal article" date="2021" name="BMC Genomics">
        <title>Datura genome reveals duplications of psychoactive alkaloid biosynthetic genes and high mutation rate following tissue culture.</title>
        <authorList>
            <person name="Rajewski A."/>
            <person name="Carter-House D."/>
            <person name="Stajich J."/>
            <person name="Litt A."/>
        </authorList>
    </citation>
    <scope>NUCLEOTIDE SEQUENCE [LARGE SCALE GENOMIC DNA]</scope>
    <source>
        <strain evidence="2">AR-01</strain>
    </source>
</reference>
<sequence length="293" mass="33560">MLLEPDRRAASWYLWTASANIRGLEGALPETTAASVRRTFALKKCRCKCKRSCNVAEELSEREISSWNELLDAFLDRFFFLIGCYNCETRSLVLRKHMGNLSMRKVMETKVWSVNAIGIVGMMEQIEEEVYFLNEEKEGVAKNHDMGSHPNHQEENQSSWRQGYGNQGRNYEHIVDLGTPERDESIHLKIEIMLERVLERVVSTDLGVRELKHDLLTLTQIVKSHAISIRHLEERMNQLASQIELGVSVDVKGPLVETVTIIPECVGCCEDNMTMSTKTLPTRMEDVDEENMI</sequence>
<protein>
    <submittedName>
        <fullName evidence="2">Uncharacterized protein</fullName>
    </submittedName>
</protein>
<organism evidence="2 3">
    <name type="scientific">Datura stramonium</name>
    <name type="common">Jimsonweed</name>
    <name type="synonym">Common thornapple</name>
    <dbReference type="NCBI Taxonomy" id="4076"/>
    <lineage>
        <taxon>Eukaryota</taxon>
        <taxon>Viridiplantae</taxon>
        <taxon>Streptophyta</taxon>
        <taxon>Embryophyta</taxon>
        <taxon>Tracheophyta</taxon>
        <taxon>Spermatophyta</taxon>
        <taxon>Magnoliopsida</taxon>
        <taxon>eudicotyledons</taxon>
        <taxon>Gunneridae</taxon>
        <taxon>Pentapetalae</taxon>
        <taxon>asterids</taxon>
        <taxon>lamiids</taxon>
        <taxon>Solanales</taxon>
        <taxon>Solanaceae</taxon>
        <taxon>Solanoideae</taxon>
        <taxon>Datureae</taxon>
        <taxon>Datura</taxon>
    </lineage>
</organism>
<feature type="compositionally biased region" description="Basic and acidic residues" evidence="1">
    <location>
        <begin position="142"/>
        <end position="155"/>
    </location>
</feature>
<keyword evidence="3" id="KW-1185">Reference proteome</keyword>
<comment type="caution">
    <text evidence="2">The sequence shown here is derived from an EMBL/GenBank/DDBJ whole genome shotgun (WGS) entry which is preliminary data.</text>
</comment>
<feature type="region of interest" description="Disordered" evidence="1">
    <location>
        <begin position="142"/>
        <end position="163"/>
    </location>
</feature>
<dbReference type="Proteomes" id="UP000823775">
    <property type="component" value="Unassembled WGS sequence"/>
</dbReference>
<evidence type="ECO:0000256" key="1">
    <source>
        <dbReference type="SAM" id="MobiDB-lite"/>
    </source>
</evidence>
<accession>A0ABS8VH60</accession>
<gene>
    <name evidence="2" type="ORF">HAX54_035699</name>
</gene>